<name>A0ACC2REV1_9FUNG</name>
<accession>A0ACC2REV1</accession>
<keyword evidence="1" id="KW-0378">Hydrolase</keyword>
<evidence type="ECO:0000313" key="2">
    <source>
        <dbReference type="Proteomes" id="UP001165960"/>
    </source>
</evidence>
<sequence>MSKKKTKSKANAAKAAEKVLSPGQKPQLEKEVIEDPKVEEGSVSDQGPESDQESASDQGLETVVTKPEADKPSDFASLGLLPALCQACADLKFKEPTDIQKEAIPLILFGLGVLCLIFFFNLIGSGLNIIYFWFTANYQPGRDIIGLAQTGSGKTAAFALPILHALWEKPSGLFALVLAPTRELAIQISETFSSLGSPIGVRVAVIVGGMDMMSQSIALSKKPHIVVATPGRIQDHIENTKGFTLRTLKFLVMDEADKLLDMDFGPKIEQILKVLPKERNTYLFSATMTTKVAKLQRASLVNPVKVQVSSKYSTVDTLLQYYLFFPFKLKDSYLVYLMNELSGNSAIIFTRTCNDCQRIAMMLKNLGFPAVPLHGQLTMNKRVGALTKFKSGNLKLLVATDVAARGLDIPLVDVVINYDVPTHSKDYIHRVGRTARAGRSGKSLTLVTQYDVELLQRIENVLEKKMSEFPVDKDSVVLLSERVAEAQRLATLELKEALSNSRSNTSTNKRLAQLNAADDEPEVSRKPSKKKFRRS</sequence>
<protein>
    <submittedName>
        <fullName evidence="1">Ribosomal RNA processing protein</fullName>
        <ecNumber evidence="1">3.6.4.13</ecNumber>
    </submittedName>
</protein>
<organism evidence="1 2">
    <name type="scientific">Entomophthora muscae</name>
    <dbReference type="NCBI Taxonomy" id="34485"/>
    <lineage>
        <taxon>Eukaryota</taxon>
        <taxon>Fungi</taxon>
        <taxon>Fungi incertae sedis</taxon>
        <taxon>Zoopagomycota</taxon>
        <taxon>Entomophthoromycotina</taxon>
        <taxon>Entomophthoromycetes</taxon>
        <taxon>Entomophthorales</taxon>
        <taxon>Entomophthoraceae</taxon>
        <taxon>Entomophthora</taxon>
    </lineage>
</organism>
<dbReference type="Proteomes" id="UP001165960">
    <property type="component" value="Unassembled WGS sequence"/>
</dbReference>
<reference evidence="1" key="1">
    <citation type="submission" date="2022-04" db="EMBL/GenBank/DDBJ databases">
        <title>Genome of the entomopathogenic fungus Entomophthora muscae.</title>
        <authorList>
            <person name="Elya C."/>
            <person name="Lovett B.R."/>
            <person name="Lee E."/>
            <person name="Macias A.M."/>
            <person name="Hajek A.E."/>
            <person name="De Bivort B.L."/>
            <person name="Kasson M.T."/>
            <person name="De Fine Licht H.H."/>
            <person name="Stajich J.E."/>
        </authorList>
    </citation>
    <scope>NUCLEOTIDE SEQUENCE</scope>
    <source>
        <strain evidence="1">Berkeley</strain>
    </source>
</reference>
<evidence type="ECO:0000313" key="1">
    <source>
        <dbReference type="EMBL" id="KAJ9048618.1"/>
    </source>
</evidence>
<proteinExistence type="predicted"/>
<dbReference type="EMBL" id="QTSX02007357">
    <property type="protein sequence ID" value="KAJ9048618.1"/>
    <property type="molecule type" value="Genomic_DNA"/>
</dbReference>
<gene>
    <name evidence="1" type="primary">RRP3_3</name>
    <name evidence="1" type="ORF">DSO57_1033132</name>
</gene>
<keyword evidence="2" id="KW-1185">Reference proteome</keyword>
<dbReference type="EC" id="3.6.4.13" evidence="1"/>
<comment type="caution">
    <text evidence="1">The sequence shown here is derived from an EMBL/GenBank/DDBJ whole genome shotgun (WGS) entry which is preliminary data.</text>
</comment>